<keyword evidence="2" id="KW-1133">Transmembrane helix</keyword>
<sequence>MKTINRSLEGLRGVAALLVMLLHMGLLSRFSGVIRNGYLAVDLFFVLSGFVIFSAYGDRLKTGRDIRRFVARRIGRLWPLHIVTAILFYLIGGLPLMLALKGMYVPTAGEALSIATLTQGFNLFDHSIGNPGAWSTSDEFYVYLLFAGICLIARSRTQMAFAFASAAVFGLATAIYVDAASCTHNPPCMDLYISFGWARCLAGFFVGALVALFRNHLQSLSAPCVQFAMAVATPVFIASTSALPLAAFGAPFVFALLIASLISDRGPLAALLQTRPTQYLGKVSYSLYLGHSLCVLPLAGWLLYGKSGIAYQLTGGVAFLCASFSVTHLLHRYVEIPFRDRVYAWADSRANHHMPPSAPSCAEDRSSRTGASAR</sequence>
<comment type="caution">
    <text evidence="4">The sequence shown here is derived from an EMBL/GenBank/DDBJ whole genome shotgun (WGS) entry which is preliminary data.</text>
</comment>
<dbReference type="RefSeq" id="WP_238465108.1">
    <property type="nucleotide sequence ID" value="NZ_JAKLJA010000014.1"/>
</dbReference>
<keyword evidence="4" id="KW-0012">Acyltransferase</keyword>
<dbReference type="PANTHER" id="PTHR23028:SF131">
    <property type="entry name" value="BLR2367 PROTEIN"/>
    <property type="match status" value="1"/>
</dbReference>
<dbReference type="GO" id="GO:0016020">
    <property type="term" value="C:membrane"/>
    <property type="evidence" value="ECO:0007669"/>
    <property type="project" value="TreeGrafter"/>
</dbReference>
<dbReference type="InterPro" id="IPR050879">
    <property type="entry name" value="Acyltransferase_3"/>
</dbReference>
<feature type="transmembrane region" description="Helical" evidence="2">
    <location>
        <begin position="133"/>
        <end position="153"/>
    </location>
</feature>
<protein>
    <submittedName>
        <fullName evidence="4">Acyltransferase</fullName>
    </submittedName>
</protein>
<feature type="transmembrane region" description="Helical" evidence="2">
    <location>
        <begin position="160"/>
        <end position="179"/>
    </location>
</feature>
<feature type="transmembrane region" description="Helical" evidence="2">
    <location>
        <begin position="283"/>
        <end position="303"/>
    </location>
</feature>
<evidence type="ECO:0000313" key="4">
    <source>
        <dbReference type="EMBL" id="MCG5075246.1"/>
    </source>
</evidence>
<keyword evidence="2" id="KW-0472">Membrane</keyword>
<keyword evidence="2" id="KW-0812">Transmembrane</keyword>
<dbReference type="EMBL" id="JAKLJA010000014">
    <property type="protein sequence ID" value="MCG5075246.1"/>
    <property type="molecule type" value="Genomic_DNA"/>
</dbReference>
<dbReference type="Pfam" id="PF01757">
    <property type="entry name" value="Acyl_transf_3"/>
    <property type="match status" value="1"/>
</dbReference>
<evidence type="ECO:0000256" key="1">
    <source>
        <dbReference type="SAM" id="MobiDB-lite"/>
    </source>
</evidence>
<name>A0A9X1RSM2_9BURK</name>
<proteinExistence type="predicted"/>
<organism evidence="4 5">
    <name type="scientific">Paraburkholderia tagetis</name>
    <dbReference type="NCBI Taxonomy" id="2913261"/>
    <lineage>
        <taxon>Bacteria</taxon>
        <taxon>Pseudomonadati</taxon>
        <taxon>Pseudomonadota</taxon>
        <taxon>Betaproteobacteria</taxon>
        <taxon>Burkholderiales</taxon>
        <taxon>Burkholderiaceae</taxon>
        <taxon>Paraburkholderia</taxon>
    </lineage>
</organism>
<feature type="transmembrane region" description="Helical" evidence="2">
    <location>
        <begin position="191"/>
        <end position="213"/>
    </location>
</feature>
<feature type="transmembrane region" description="Helical" evidence="2">
    <location>
        <begin position="37"/>
        <end position="56"/>
    </location>
</feature>
<evidence type="ECO:0000259" key="3">
    <source>
        <dbReference type="Pfam" id="PF01757"/>
    </source>
</evidence>
<evidence type="ECO:0000313" key="5">
    <source>
        <dbReference type="Proteomes" id="UP001139308"/>
    </source>
</evidence>
<accession>A0A9X1RSM2</accession>
<dbReference type="GO" id="GO:0000271">
    <property type="term" value="P:polysaccharide biosynthetic process"/>
    <property type="evidence" value="ECO:0007669"/>
    <property type="project" value="TreeGrafter"/>
</dbReference>
<dbReference type="Proteomes" id="UP001139308">
    <property type="component" value="Unassembled WGS sequence"/>
</dbReference>
<keyword evidence="5" id="KW-1185">Reference proteome</keyword>
<feature type="transmembrane region" description="Helical" evidence="2">
    <location>
        <begin position="309"/>
        <end position="331"/>
    </location>
</feature>
<evidence type="ECO:0000256" key="2">
    <source>
        <dbReference type="SAM" id="Phobius"/>
    </source>
</evidence>
<reference evidence="4" key="1">
    <citation type="submission" date="2022-01" db="EMBL/GenBank/DDBJ databases">
        <title>Genome sequence and assembly of Parabukholderia sp. RG36.</title>
        <authorList>
            <person name="Chhetri G."/>
        </authorList>
    </citation>
    <scope>NUCLEOTIDE SEQUENCE</scope>
    <source>
        <strain evidence="4">RG36</strain>
    </source>
</reference>
<dbReference type="InterPro" id="IPR002656">
    <property type="entry name" value="Acyl_transf_3_dom"/>
</dbReference>
<gene>
    <name evidence="4" type="ORF">L5014_18065</name>
</gene>
<dbReference type="PANTHER" id="PTHR23028">
    <property type="entry name" value="ACETYLTRANSFERASE"/>
    <property type="match status" value="1"/>
</dbReference>
<dbReference type="AlphaFoldDB" id="A0A9X1RSM2"/>
<feature type="transmembrane region" description="Helical" evidence="2">
    <location>
        <begin position="12"/>
        <end position="31"/>
    </location>
</feature>
<feature type="domain" description="Acyltransferase 3" evidence="3">
    <location>
        <begin position="6"/>
        <end position="327"/>
    </location>
</feature>
<feature type="transmembrane region" description="Helical" evidence="2">
    <location>
        <begin position="220"/>
        <end position="237"/>
    </location>
</feature>
<keyword evidence="4" id="KW-0808">Transferase</keyword>
<feature type="transmembrane region" description="Helical" evidence="2">
    <location>
        <begin position="243"/>
        <end position="262"/>
    </location>
</feature>
<feature type="region of interest" description="Disordered" evidence="1">
    <location>
        <begin position="352"/>
        <end position="374"/>
    </location>
</feature>
<dbReference type="GO" id="GO:0016747">
    <property type="term" value="F:acyltransferase activity, transferring groups other than amino-acyl groups"/>
    <property type="evidence" value="ECO:0007669"/>
    <property type="project" value="InterPro"/>
</dbReference>
<feature type="transmembrane region" description="Helical" evidence="2">
    <location>
        <begin position="77"/>
        <end position="100"/>
    </location>
</feature>